<name>A0A4R6SNJ9_LABRH</name>
<protein>
    <recommendedName>
        <fullName evidence="5">Repeat protein (TIGR01451 family)</fullName>
    </recommendedName>
</protein>
<dbReference type="RefSeq" id="WP_133847809.1">
    <property type="nucleotide sequence ID" value="NZ_SNXZ01000001.1"/>
</dbReference>
<dbReference type="Proteomes" id="UP000295444">
    <property type="component" value="Unassembled WGS sequence"/>
</dbReference>
<dbReference type="OrthoDB" id="3706681at2"/>
<accession>A0A4R6SNJ9</accession>
<keyword evidence="1" id="KW-1133">Transmembrane helix</keyword>
<sequence>MKRLASGLLIALAVTASGAVTSGAVASAQPPSRDLAISLTGGATQVHEGDRLHYSVTVRDTGGHAHTGVRMELTMPVGARAASVAGGGKAAEPWFAAWSLTVPAKGVVTVSADFIAGAPAAGMKGYPASACVIADGVRLTCSTRIEQLAGASDVHAVTSPAGSPVWPYWVAGVVVVLLASAYFGWLRLRHRADHSPEEVPEREKATV</sequence>
<comment type="caution">
    <text evidence="3">The sequence shown here is derived from an EMBL/GenBank/DDBJ whole genome shotgun (WGS) entry which is preliminary data.</text>
</comment>
<evidence type="ECO:0000256" key="1">
    <source>
        <dbReference type="SAM" id="Phobius"/>
    </source>
</evidence>
<keyword evidence="2" id="KW-0732">Signal</keyword>
<keyword evidence="4" id="KW-1185">Reference proteome</keyword>
<keyword evidence="1" id="KW-0812">Transmembrane</keyword>
<reference evidence="3 4" key="1">
    <citation type="submission" date="2019-03" db="EMBL/GenBank/DDBJ databases">
        <title>Genomic Encyclopedia of Type Strains, Phase IV (KMG-IV): sequencing the most valuable type-strain genomes for metagenomic binning, comparative biology and taxonomic classification.</title>
        <authorList>
            <person name="Goeker M."/>
        </authorList>
    </citation>
    <scope>NUCLEOTIDE SEQUENCE [LARGE SCALE GENOMIC DNA]</scope>
    <source>
        <strain evidence="3 4">DSM 45361</strain>
    </source>
</reference>
<evidence type="ECO:0000256" key="2">
    <source>
        <dbReference type="SAM" id="SignalP"/>
    </source>
</evidence>
<gene>
    <name evidence="3" type="ORF">EV186_101946</name>
</gene>
<evidence type="ECO:0000313" key="4">
    <source>
        <dbReference type="Proteomes" id="UP000295444"/>
    </source>
</evidence>
<dbReference type="AlphaFoldDB" id="A0A4R6SNJ9"/>
<keyword evidence="1" id="KW-0472">Membrane</keyword>
<evidence type="ECO:0000313" key="3">
    <source>
        <dbReference type="EMBL" id="TDQ04982.1"/>
    </source>
</evidence>
<feature type="chain" id="PRO_5039104604" description="Repeat protein (TIGR01451 family)" evidence="2">
    <location>
        <begin position="27"/>
        <end position="207"/>
    </location>
</feature>
<proteinExistence type="predicted"/>
<dbReference type="EMBL" id="SNXZ01000001">
    <property type="protein sequence ID" value="TDQ04982.1"/>
    <property type="molecule type" value="Genomic_DNA"/>
</dbReference>
<feature type="signal peptide" evidence="2">
    <location>
        <begin position="1"/>
        <end position="26"/>
    </location>
</feature>
<evidence type="ECO:0008006" key="5">
    <source>
        <dbReference type="Google" id="ProtNLM"/>
    </source>
</evidence>
<organism evidence="3 4">
    <name type="scientific">Labedaea rhizosphaerae</name>
    <dbReference type="NCBI Taxonomy" id="598644"/>
    <lineage>
        <taxon>Bacteria</taxon>
        <taxon>Bacillati</taxon>
        <taxon>Actinomycetota</taxon>
        <taxon>Actinomycetes</taxon>
        <taxon>Pseudonocardiales</taxon>
        <taxon>Pseudonocardiaceae</taxon>
        <taxon>Labedaea</taxon>
    </lineage>
</organism>
<feature type="transmembrane region" description="Helical" evidence="1">
    <location>
        <begin position="166"/>
        <end position="185"/>
    </location>
</feature>